<evidence type="ECO:0000313" key="3">
    <source>
        <dbReference type="EMBL" id="SMG60200.1"/>
    </source>
</evidence>
<proteinExistence type="predicted"/>
<organism evidence="3 4">
    <name type="scientific">Paraburkholderia susongensis</name>
    <dbReference type="NCBI Taxonomy" id="1515439"/>
    <lineage>
        <taxon>Bacteria</taxon>
        <taxon>Pseudomonadati</taxon>
        <taxon>Pseudomonadota</taxon>
        <taxon>Betaproteobacteria</taxon>
        <taxon>Burkholderiales</taxon>
        <taxon>Burkholderiaceae</taxon>
        <taxon>Paraburkholderia</taxon>
    </lineage>
</organism>
<accession>A0A1X7M2I0</accession>
<sequence length="246" mass="27068">MMRGLSLSSWPFWRTAGSPMPPAALRETRFARPWLGGFNLLPYRQRNARLARRRCQRDWLVAACVGAAGVLVLAGWQAFDKMRLDARRVSAEQALTQLGAPLAEHTKLLRAQDDLRKNAARATSLSAPLTHVLDLLEALSFEPGDGVVLRQLRQREYETELRATSRSHIASAEWLKRVGAVHGVRGAEMRDLHRPAARGGAADKTANAPVEFDARLRWDEPPPKNPLLAGASAAYGVKSAQPEGAK</sequence>
<keyword evidence="2" id="KW-0812">Transmembrane</keyword>
<dbReference type="Proteomes" id="UP000193228">
    <property type="component" value="Unassembled WGS sequence"/>
</dbReference>
<protein>
    <submittedName>
        <fullName evidence="3">Type IV pilus assembly protein PilN</fullName>
    </submittedName>
</protein>
<dbReference type="STRING" id="1515439.SAMN06265784_115123"/>
<reference evidence="4" key="1">
    <citation type="submission" date="2017-04" db="EMBL/GenBank/DDBJ databases">
        <authorList>
            <person name="Varghese N."/>
            <person name="Submissions S."/>
        </authorList>
    </citation>
    <scope>NUCLEOTIDE SEQUENCE [LARGE SCALE GENOMIC DNA]</scope>
    <source>
        <strain evidence="4">LMG 29540</strain>
    </source>
</reference>
<keyword evidence="2" id="KW-1133">Transmembrane helix</keyword>
<dbReference type="EMBL" id="FXAT01000015">
    <property type="protein sequence ID" value="SMG60200.1"/>
    <property type="molecule type" value="Genomic_DNA"/>
</dbReference>
<dbReference type="AlphaFoldDB" id="A0A1X7M2I0"/>
<evidence type="ECO:0000256" key="1">
    <source>
        <dbReference type="SAM" id="MobiDB-lite"/>
    </source>
</evidence>
<gene>
    <name evidence="3" type="ORF">SAMN06265784_115123</name>
</gene>
<evidence type="ECO:0000256" key="2">
    <source>
        <dbReference type="SAM" id="Phobius"/>
    </source>
</evidence>
<name>A0A1X7M2I0_9BURK</name>
<evidence type="ECO:0000313" key="4">
    <source>
        <dbReference type="Proteomes" id="UP000193228"/>
    </source>
</evidence>
<feature type="transmembrane region" description="Helical" evidence="2">
    <location>
        <begin position="59"/>
        <end position="79"/>
    </location>
</feature>
<keyword evidence="4" id="KW-1185">Reference proteome</keyword>
<keyword evidence="2" id="KW-0472">Membrane</keyword>
<feature type="region of interest" description="Disordered" evidence="1">
    <location>
        <begin position="215"/>
        <end position="246"/>
    </location>
</feature>